<dbReference type="SUPFAM" id="SSF52087">
    <property type="entry name" value="CRAL/TRIO domain"/>
    <property type="match status" value="1"/>
</dbReference>
<reference evidence="2" key="1">
    <citation type="submission" date="2021-12" db="EMBL/GenBank/DDBJ databases">
        <authorList>
            <person name="King R."/>
        </authorList>
    </citation>
    <scope>NUCLEOTIDE SEQUENCE</scope>
</reference>
<feature type="domain" description="CRAL-TRIO" evidence="1">
    <location>
        <begin position="111"/>
        <end position="258"/>
    </location>
</feature>
<dbReference type="PANTHER" id="PTHR10174:SF222">
    <property type="entry name" value="GH10083P-RELATED"/>
    <property type="match status" value="1"/>
</dbReference>
<dbReference type="EMBL" id="LR824024">
    <property type="protein sequence ID" value="CAH0595079.1"/>
    <property type="molecule type" value="Genomic_DNA"/>
</dbReference>
<dbReference type="GO" id="GO:1902936">
    <property type="term" value="F:phosphatidylinositol bisphosphate binding"/>
    <property type="evidence" value="ECO:0007669"/>
    <property type="project" value="TreeGrafter"/>
</dbReference>
<keyword evidence="3" id="KW-1185">Reference proteome</keyword>
<dbReference type="InterPro" id="IPR001251">
    <property type="entry name" value="CRAL-TRIO_dom"/>
</dbReference>
<dbReference type="Proteomes" id="UP001154114">
    <property type="component" value="Chromosome 21"/>
</dbReference>
<accession>A0A9P0FSH3</accession>
<dbReference type="InterPro" id="IPR036865">
    <property type="entry name" value="CRAL-TRIO_dom_sf"/>
</dbReference>
<dbReference type="Pfam" id="PF00650">
    <property type="entry name" value="CRAL_TRIO"/>
    <property type="match status" value="1"/>
</dbReference>
<dbReference type="CDD" id="cd00170">
    <property type="entry name" value="SEC14"/>
    <property type="match status" value="1"/>
</dbReference>
<proteinExistence type="predicted"/>
<sequence length="312" mass="36330">MEAIKANPVLQFNKNQLTNVRKQLDYDDVNKLIQDVDHLDNWIRQQPHFRVIDFDREFLERFLIYNKGSIGRAKQRFDKLCTFINLMPEFMQNYDIKNEFGISLKLADVCVLPKPSPDNYRTLVTRMTGYENNDYVHITYFRYLTILVEYMLHNDYCVGYELLVDTRKLTLTTLKSLNPITSHKGMTLLTKALGQRIKKIHLISGSKFFNAVVAFGKQSVSAKLAQRIIVHDSVESLHEHVPRENLPVEFGGLERSTKELTELLFNEISSEENIARVKYMEKASTNELYRMSCKFNEEYSGMPGSFKTLCVD</sequence>
<dbReference type="Gene3D" id="3.40.525.10">
    <property type="entry name" value="CRAL-TRIO lipid binding domain"/>
    <property type="match status" value="1"/>
</dbReference>
<dbReference type="GO" id="GO:0016020">
    <property type="term" value="C:membrane"/>
    <property type="evidence" value="ECO:0007669"/>
    <property type="project" value="TreeGrafter"/>
</dbReference>
<dbReference type="Gene3D" id="1.20.5.1200">
    <property type="entry name" value="Alpha-tocopherol transfer"/>
    <property type="match status" value="1"/>
</dbReference>
<dbReference type="PANTHER" id="PTHR10174">
    <property type="entry name" value="ALPHA-TOCOPHEROL TRANSFER PROTEIN-RELATED"/>
    <property type="match status" value="1"/>
</dbReference>
<evidence type="ECO:0000313" key="2">
    <source>
        <dbReference type="EMBL" id="CAH0595079.1"/>
    </source>
</evidence>
<dbReference type="OrthoDB" id="6668876at2759"/>
<organism evidence="2 3">
    <name type="scientific">Chrysodeixis includens</name>
    <name type="common">Soybean looper</name>
    <name type="synonym">Pseudoplusia includens</name>
    <dbReference type="NCBI Taxonomy" id="689277"/>
    <lineage>
        <taxon>Eukaryota</taxon>
        <taxon>Metazoa</taxon>
        <taxon>Ecdysozoa</taxon>
        <taxon>Arthropoda</taxon>
        <taxon>Hexapoda</taxon>
        <taxon>Insecta</taxon>
        <taxon>Pterygota</taxon>
        <taxon>Neoptera</taxon>
        <taxon>Endopterygota</taxon>
        <taxon>Lepidoptera</taxon>
        <taxon>Glossata</taxon>
        <taxon>Ditrysia</taxon>
        <taxon>Noctuoidea</taxon>
        <taxon>Noctuidae</taxon>
        <taxon>Plusiinae</taxon>
        <taxon>Chrysodeixis</taxon>
    </lineage>
</organism>
<dbReference type="PROSITE" id="PS50191">
    <property type="entry name" value="CRAL_TRIO"/>
    <property type="match status" value="1"/>
</dbReference>
<dbReference type="InterPro" id="IPR036273">
    <property type="entry name" value="CRAL/TRIO_N_dom_sf"/>
</dbReference>
<evidence type="ECO:0000313" key="3">
    <source>
        <dbReference type="Proteomes" id="UP001154114"/>
    </source>
</evidence>
<evidence type="ECO:0000259" key="1">
    <source>
        <dbReference type="PROSITE" id="PS50191"/>
    </source>
</evidence>
<name>A0A9P0FSH3_CHRIL</name>
<gene>
    <name evidence="2" type="ORF">CINC_LOCUS6520</name>
</gene>
<dbReference type="AlphaFoldDB" id="A0A9P0FSH3"/>
<protein>
    <recommendedName>
        <fullName evidence="1">CRAL-TRIO domain-containing protein</fullName>
    </recommendedName>
</protein>
<dbReference type="SUPFAM" id="SSF46938">
    <property type="entry name" value="CRAL/TRIO N-terminal domain"/>
    <property type="match status" value="1"/>
</dbReference>